<keyword evidence="3" id="KW-1185">Reference proteome</keyword>
<feature type="domain" description="Phosphoribosyltransferase" evidence="1">
    <location>
        <begin position="97"/>
        <end position="317"/>
    </location>
</feature>
<name>V5WFG5_9SPIO</name>
<dbReference type="PATRIC" id="fig|1307761.3.peg.1129"/>
<dbReference type="OrthoDB" id="9781675at2"/>
<reference evidence="2 3" key="1">
    <citation type="journal article" date="2015" name="Stand. Genomic Sci.">
        <title>Complete genome sequence and description of Salinispira pacifica gen. nov., sp. nov., a novel spirochaete isolated form a hypersaline microbial mat.</title>
        <authorList>
            <person name="Ben Hania W."/>
            <person name="Joseph M."/>
            <person name="Schumann P."/>
            <person name="Bunk B."/>
            <person name="Fiebig A."/>
            <person name="Sproer C."/>
            <person name="Klenk H.P."/>
            <person name="Fardeau M.L."/>
            <person name="Spring S."/>
        </authorList>
    </citation>
    <scope>NUCLEOTIDE SEQUENCE [LARGE SCALE GENOMIC DNA]</scope>
    <source>
        <strain evidence="2 3">L21-RPul-D2</strain>
    </source>
</reference>
<sequence length="360" mass="40814">MEAGDSRILLTADDLDGYLSVEDKQDIKDLDELYSQAMQDYKILESSANQTRLDQSRENIISTYNRIGDRIQEICDRHPQINVYSFQLPPSSRGEASRLIAKLRDVRTSHQEFLYYIQRAYELLFNLAFHQGETQSKNHLIVKTPVNDPVQNYAIHKIPDVDSKIENSVMCVMLRGALLPSMIMSKEVQEYSSTGYVTPFALFRIQRDDSRKESDMHYVLDLKSSFFDLESLDGKDLFFADPMNATGGSLVTIVQYLKDQGVKPRSIQFFNVISAVKGSLRIARAIEGVKIYTLWMDPVLNSKAYILPGLGDAGDRLNGQDIEGNSRNIIQLIADYGAGITNLYRSQVREIERTVLGEMG</sequence>
<dbReference type="EMBL" id="CP006939">
    <property type="protein sequence ID" value="AHC14537.1"/>
    <property type="molecule type" value="Genomic_DNA"/>
</dbReference>
<dbReference type="Proteomes" id="UP000018680">
    <property type="component" value="Chromosome"/>
</dbReference>
<proteinExistence type="predicted"/>
<keyword evidence="2" id="KW-0808">Transferase</keyword>
<dbReference type="Gene3D" id="3.40.50.2020">
    <property type="match status" value="1"/>
</dbReference>
<dbReference type="KEGG" id="slr:L21SP2_1134"/>
<dbReference type="GO" id="GO:0004845">
    <property type="term" value="F:uracil phosphoribosyltransferase activity"/>
    <property type="evidence" value="ECO:0007669"/>
    <property type="project" value="UniProtKB-EC"/>
</dbReference>
<evidence type="ECO:0000259" key="1">
    <source>
        <dbReference type="Pfam" id="PF14681"/>
    </source>
</evidence>
<dbReference type="AlphaFoldDB" id="V5WFG5"/>
<dbReference type="eggNOG" id="COG0035">
    <property type="taxonomic scope" value="Bacteria"/>
</dbReference>
<organism evidence="2 3">
    <name type="scientific">Salinispira pacifica</name>
    <dbReference type="NCBI Taxonomy" id="1307761"/>
    <lineage>
        <taxon>Bacteria</taxon>
        <taxon>Pseudomonadati</taxon>
        <taxon>Spirochaetota</taxon>
        <taxon>Spirochaetia</taxon>
        <taxon>Spirochaetales</taxon>
        <taxon>Spirochaetaceae</taxon>
        <taxon>Salinispira</taxon>
    </lineage>
</organism>
<dbReference type="HOGENOM" id="CLU_067096_1_1_12"/>
<evidence type="ECO:0000313" key="2">
    <source>
        <dbReference type="EMBL" id="AHC14537.1"/>
    </source>
</evidence>
<dbReference type="SUPFAM" id="SSF53271">
    <property type="entry name" value="PRTase-like"/>
    <property type="match status" value="1"/>
</dbReference>
<dbReference type="InterPro" id="IPR029057">
    <property type="entry name" value="PRTase-like"/>
</dbReference>
<keyword evidence="2" id="KW-0328">Glycosyltransferase</keyword>
<accession>V5WFG5</accession>
<dbReference type="Pfam" id="PF14681">
    <property type="entry name" value="UPRTase"/>
    <property type="match status" value="1"/>
</dbReference>
<dbReference type="CDD" id="cd06223">
    <property type="entry name" value="PRTases_typeI"/>
    <property type="match status" value="1"/>
</dbReference>
<dbReference type="STRING" id="1307761.L21SP2_1134"/>
<dbReference type="RefSeq" id="WP_024267462.1">
    <property type="nucleotide sequence ID" value="NC_023035.1"/>
</dbReference>
<protein>
    <submittedName>
        <fullName evidence="2">Uracil phosphoribosyltransferase</fullName>
        <ecNumber evidence="2">2.4.2.9</ecNumber>
    </submittedName>
</protein>
<evidence type="ECO:0000313" key="3">
    <source>
        <dbReference type="Proteomes" id="UP000018680"/>
    </source>
</evidence>
<gene>
    <name evidence="2" type="ORF">L21SP2_1134</name>
</gene>
<dbReference type="InterPro" id="IPR000836">
    <property type="entry name" value="PRTase_dom"/>
</dbReference>
<dbReference type="EC" id="2.4.2.9" evidence="2"/>